<feature type="transmembrane region" description="Helical" evidence="2">
    <location>
        <begin position="348"/>
        <end position="365"/>
    </location>
</feature>
<protein>
    <submittedName>
        <fullName evidence="3">Uncharacterized protein</fullName>
    </submittedName>
</protein>
<keyword evidence="2" id="KW-1133">Transmembrane helix</keyword>
<feature type="region of interest" description="Disordered" evidence="1">
    <location>
        <begin position="41"/>
        <end position="60"/>
    </location>
</feature>
<keyword evidence="2" id="KW-0812">Transmembrane</keyword>
<proteinExistence type="predicted"/>
<dbReference type="Proteomes" id="UP001498398">
    <property type="component" value="Unassembled WGS sequence"/>
</dbReference>
<feature type="transmembrane region" description="Helical" evidence="2">
    <location>
        <begin position="385"/>
        <end position="405"/>
    </location>
</feature>
<keyword evidence="4" id="KW-1185">Reference proteome</keyword>
<feature type="transmembrane region" description="Helical" evidence="2">
    <location>
        <begin position="317"/>
        <end position="336"/>
    </location>
</feature>
<feature type="transmembrane region" description="Helical" evidence="2">
    <location>
        <begin position="92"/>
        <end position="113"/>
    </location>
</feature>
<accession>A0ABR1K0E7</accession>
<keyword evidence="2" id="KW-0472">Membrane</keyword>
<feature type="region of interest" description="Disordered" evidence="1">
    <location>
        <begin position="411"/>
        <end position="452"/>
    </location>
</feature>
<reference evidence="3 4" key="1">
    <citation type="submission" date="2024-01" db="EMBL/GenBank/DDBJ databases">
        <title>A draft genome for the cacao thread blight pathogen Marasmiellus scandens.</title>
        <authorList>
            <person name="Baruah I.K."/>
            <person name="Leung J."/>
            <person name="Bukari Y."/>
            <person name="Amoako-Attah I."/>
            <person name="Meinhardt L.W."/>
            <person name="Bailey B.A."/>
            <person name="Cohen S.P."/>
        </authorList>
    </citation>
    <scope>NUCLEOTIDE SEQUENCE [LARGE SCALE GENOMIC DNA]</scope>
    <source>
        <strain evidence="3 4">GH-19</strain>
    </source>
</reference>
<comment type="caution">
    <text evidence="3">The sequence shown here is derived from an EMBL/GenBank/DDBJ whole genome shotgun (WGS) entry which is preliminary data.</text>
</comment>
<dbReference type="EMBL" id="JBANRG010000003">
    <property type="protein sequence ID" value="KAK7469252.1"/>
    <property type="molecule type" value="Genomic_DNA"/>
</dbReference>
<name>A0ABR1K0E7_9AGAR</name>
<evidence type="ECO:0000313" key="3">
    <source>
        <dbReference type="EMBL" id="KAK7469252.1"/>
    </source>
</evidence>
<sequence length="499" mass="55002">MAFIRVPTLPFLSKFGRNSRHSFNTGLRSLHLSPTFVNDLERSRAERQAQQPPLPIFQTNPIDENGTGISKVQARTAPTLRTVNGSVPIPKVFFLGLAILLSVVFVGTIMVTFRGAQAGPPFFKSILDEIAETDPGVVLLGENVDIDVDEPSVGIRWSILACGQEYTLPGSSGVHGSRKCGLPVSPLLIYVDGDTEPTASYNPAGIPFDRKNGERRNIQNLVQFDSDHALDVHNDYLYPFDTYRLSSTLRATTMDNESVPIKRLATIEITSAFLVTTVDVESYSSGAPWQNQTETSIQSPSRDIDMYIRRPAESRTVALLFFAIGWFLAHICVGQVIMARGIAEVPPILKFLIVNGAILIALPQLRNSMPDAPDLDGVLIDTIGFFSQMIISGLCAVVLLLTVIARELDPDDKKPKPKRVPSSIMIPRRRRSSSSSRERPPPTPSTASSVTEVAEYEKHRLTKYLKGQYVFPPVQIPQSPTREQPVTVHRRCRTAGMGV</sequence>
<evidence type="ECO:0000256" key="2">
    <source>
        <dbReference type="SAM" id="Phobius"/>
    </source>
</evidence>
<organism evidence="3 4">
    <name type="scientific">Marasmiellus scandens</name>
    <dbReference type="NCBI Taxonomy" id="2682957"/>
    <lineage>
        <taxon>Eukaryota</taxon>
        <taxon>Fungi</taxon>
        <taxon>Dikarya</taxon>
        <taxon>Basidiomycota</taxon>
        <taxon>Agaricomycotina</taxon>
        <taxon>Agaricomycetes</taxon>
        <taxon>Agaricomycetidae</taxon>
        <taxon>Agaricales</taxon>
        <taxon>Marasmiineae</taxon>
        <taxon>Omphalotaceae</taxon>
        <taxon>Marasmiellus</taxon>
    </lineage>
</organism>
<evidence type="ECO:0000313" key="4">
    <source>
        <dbReference type="Proteomes" id="UP001498398"/>
    </source>
</evidence>
<gene>
    <name evidence="3" type="ORF">VKT23_003738</name>
</gene>
<evidence type="ECO:0000256" key="1">
    <source>
        <dbReference type="SAM" id="MobiDB-lite"/>
    </source>
</evidence>